<keyword evidence="5" id="KW-1185">Reference proteome</keyword>
<proteinExistence type="predicted"/>
<keyword evidence="1" id="KW-0732">Signal</keyword>
<sequence>MNNAFFRFTIFLISCFIVSCDLIQKSKNDNKEILSLLVIGNSIPGNSNNPPSNLSYSRTSFVFFRNAAISTKIPTVNGVIQSCKTNLTLPTGVNLSNSCYISGTPTANKAATSYEITGSNQFGSASTTISIEVKDSLCGNNVIEGNEVCDDGNTVGGDGCNNTCTGV</sequence>
<dbReference type="Pfam" id="PF13948">
    <property type="entry name" value="DUF4215"/>
    <property type="match status" value="1"/>
</dbReference>
<dbReference type="Proteomes" id="UP000294684">
    <property type="component" value="Unassembled WGS sequence"/>
</dbReference>
<dbReference type="Gene3D" id="2.60.40.10">
    <property type="entry name" value="Immunoglobulins"/>
    <property type="match status" value="1"/>
</dbReference>
<evidence type="ECO:0000256" key="3">
    <source>
        <dbReference type="ARBA" id="ARBA00023157"/>
    </source>
</evidence>
<dbReference type="AlphaFoldDB" id="A0A4R8MSA4"/>
<dbReference type="InterPro" id="IPR013783">
    <property type="entry name" value="Ig-like_fold"/>
</dbReference>
<dbReference type="PROSITE" id="PS51257">
    <property type="entry name" value="PROKAR_LIPOPROTEIN"/>
    <property type="match status" value="1"/>
</dbReference>
<evidence type="ECO:0000256" key="2">
    <source>
        <dbReference type="ARBA" id="ARBA00022737"/>
    </source>
</evidence>
<comment type="caution">
    <text evidence="4">The sequence shown here is derived from an EMBL/GenBank/DDBJ whole genome shotgun (WGS) entry which is preliminary data.</text>
</comment>
<dbReference type="RefSeq" id="WP_004788830.1">
    <property type="nucleotide sequence ID" value="NZ_SORO01000001.1"/>
</dbReference>
<evidence type="ECO:0000313" key="4">
    <source>
        <dbReference type="EMBL" id="TDY72044.1"/>
    </source>
</evidence>
<accession>A0A4R8MSA4</accession>
<protein>
    <submittedName>
        <fullName evidence="4">Cysteine-rich repeat protein</fullName>
    </submittedName>
</protein>
<dbReference type="EMBL" id="SORO01000001">
    <property type="protein sequence ID" value="TDY72044.1"/>
    <property type="molecule type" value="Genomic_DNA"/>
</dbReference>
<dbReference type="OrthoDB" id="344290at2"/>
<evidence type="ECO:0000256" key="1">
    <source>
        <dbReference type="ARBA" id="ARBA00022729"/>
    </source>
</evidence>
<name>A0A4R8MSA4_LEPME</name>
<organism evidence="4 5">
    <name type="scientific">Leptospira meyeri</name>
    <dbReference type="NCBI Taxonomy" id="29508"/>
    <lineage>
        <taxon>Bacteria</taxon>
        <taxon>Pseudomonadati</taxon>
        <taxon>Spirochaetota</taxon>
        <taxon>Spirochaetia</taxon>
        <taxon>Leptospirales</taxon>
        <taxon>Leptospiraceae</taxon>
        <taxon>Leptospira</taxon>
    </lineage>
</organism>
<dbReference type="Pfam" id="PF05345">
    <property type="entry name" value="He_PIG"/>
    <property type="match status" value="1"/>
</dbReference>
<reference evidence="4 5" key="1">
    <citation type="submission" date="2019-03" db="EMBL/GenBank/DDBJ databases">
        <title>Genomic Encyclopedia of Archaeal and Bacterial Type Strains, Phase II (KMG-II): from individual species to whole genera.</title>
        <authorList>
            <person name="Goeker M."/>
        </authorList>
    </citation>
    <scope>NUCLEOTIDE SEQUENCE [LARGE SCALE GENOMIC DNA]</scope>
    <source>
        <strain evidence="4 5">DSM 21537</strain>
    </source>
</reference>
<dbReference type="NCBIfam" id="TIGR02232">
    <property type="entry name" value="myxo_disulf_rpt"/>
    <property type="match status" value="1"/>
</dbReference>
<dbReference type="GeneID" id="79826360"/>
<gene>
    <name evidence="4" type="ORF">CLV96_1025</name>
</gene>
<evidence type="ECO:0000313" key="5">
    <source>
        <dbReference type="Proteomes" id="UP000294684"/>
    </source>
</evidence>
<keyword evidence="2" id="KW-0677">Repeat</keyword>
<dbReference type="InterPro" id="IPR011936">
    <property type="entry name" value="Myxo_disulph_rpt"/>
</dbReference>
<keyword evidence="3" id="KW-1015">Disulfide bond</keyword>